<keyword evidence="3" id="KW-1185">Reference proteome</keyword>
<name>A0A940SGF2_9BACI</name>
<organism evidence="2 3">
    <name type="scientific">Gottfriedia endophytica</name>
    <dbReference type="NCBI Taxonomy" id="2820819"/>
    <lineage>
        <taxon>Bacteria</taxon>
        <taxon>Bacillati</taxon>
        <taxon>Bacillota</taxon>
        <taxon>Bacilli</taxon>
        <taxon>Bacillales</taxon>
        <taxon>Bacillaceae</taxon>
        <taxon>Gottfriedia</taxon>
    </lineage>
</organism>
<dbReference type="NCBIfam" id="TIGR02728">
    <property type="entry name" value="spore_gerQ"/>
    <property type="match status" value="1"/>
</dbReference>
<dbReference type="AlphaFoldDB" id="A0A940SGF2"/>
<reference evidence="2" key="1">
    <citation type="submission" date="2021-04" db="EMBL/GenBank/DDBJ databases">
        <title>Genome seq and assembly of Bacillus sp.</title>
        <authorList>
            <person name="Chhetri G."/>
        </authorList>
    </citation>
    <scope>NUCLEOTIDE SEQUENCE</scope>
    <source>
        <strain evidence="2">RG28</strain>
    </source>
</reference>
<evidence type="ECO:0000313" key="2">
    <source>
        <dbReference type="EMBL" id="MBP0724997.1"/>
    </source>
</evidence>
<comment type="caution">
    <text evidence="2">The sequence shown here is derived from an EMBL/GenBank/DDBJ whole genome shotgun (WGS) entry which is preliminary data.</text>
</comment>
<protein>
    <submittedName>
        <fullName evidence="2">Spore coat protein GerQ</fullName>
    </submittedName>
</protein>
<feature type="region of interest" description="Disordered" evidence="1">
    <location>
        <begin position="1"/>
        <end position="30"/>
    </location>
</feature>
<keyword evidence="2" id="KW-0946">Virion</keyword>
<keyword evidence="2" id="KW-0167">Capsid protein</keyword>
<accession>A0A940SGF2</accession>
<gene>
    <name evidence="2" type="primary">gerQ</name>
    <name evidence="2" type="ORF">J5Y03_07310</name>
</gene>
<evidence type="ECO:0000256" key="1">
    <source>
        <dbReference type="SAM" id="MobiDB-lite"/>
    </source>
</evidence>
<dbReference type="EMBL" id="JAGIYQ010000004">
    <property type="protein sequence ID" value="MBP0724997.1"/>
    <property type="molecule type" value="Genomic_DNA"/>
</dbReference>
<feature type="compositionally biased region" description="Low complexity" evidence="1">
    <location>
        <begin position="1"/>
        <end position="26"/>
    </location>
</feature>
<dbReference type="Pfam" id="PF09671">
    <property type="entry name" value="Spore_GerQ"/>
    <property type="match status" value="1"/>
</dbReference>
<proteinExistence type="predicted"/>
<sequence>MQPSGGYLPPQGQPGQPMQPMQPGQLATAAPSPAAFLEQSYVENILRANRGKIATVYMTFTGQTQEQVFVGYIIGAGRDHIALKDVNSNKTYILLQIYLDYITFDEQITYPFPT</sequence>
<dbReference type="Proteomes" id="UP000682134">
    <property type="component" value="Unassembled WGS sequence"/>
</dbReference>
<evidence type="ECO:0000313" key="3">
    <source>
        <dbReference type="Proteomes" id="UP000682134"/>
    </source>
</evidence>
<dbReference type="InterPro" id="IPR014099">
    <property type="entry name" value="Spore_coat_GerQ"/>
</dbReference>